<proteinExistence type="inferred from homology"/>
<name>A0A8J3D2C5_9BACT</name>
<dbReference type="Gene3D" id="1.10.439.10">
    <property type="entry name" value="Penicillin Amidohydrolase, domain 1"/>
    <property type="match status" value="1"/>
</dbReference>
<dbReference type="PIRSF" id="PIRSF001227">
    <property type="entry name" value="Pen_acylase"/>
    <property type="match status" value="1"/>
</dbReference>
<feature type="binding site" evidence="6">
    <location>
        <position position="278"/>
    </location>
    <ligand>
        <name>Ca(2+)</name>
        <dbReference type="ChEBI" id="CHEBI:29108"/>
    </ligand>
</feature>
<dbReference type="InterPro" id="IPR029055">
    <property type="entry name" value="Ntn_hydrolases_N"/>
</dbReference>
<sequence>MKKTLLLLFILSAAEGLFLPSFAQSSKEINAWQKQAQNITIIRDNFGVPHIYGKTDADAVFGLLYAQCEDDFPRVEMNYIEKLGRLGEVNGEQDMYNDLLIKLLITPEDAQADYKKAPAWLKKLLNAYADGINYYLHTHPETKPALLTRFEPWYPLLWTDGSIGAISTADIRSRDLEAFYGNGQPSVGYHHDESPIEKEEILTGSNGFAFSPKITESGKSILYINPHVTFYFRPEVHVVSEEGLNAYGAVTWGQFFVYQGFNEKLGWMHTSSRTDVADTYLEKVARKANGWVYTYDGKERPVREKDITLTYTKNGQLQEKKVKAFYTHHGPVMAKRNGQWESLRSNNRTMNMLIQSWQRTKARSFAEYQKAMDILENTSNNTVYADTEGNIAYWHGNFVPKRDPKYDWSQPVDGSTAATEWQGMHPVAETVHIYNPPNGWIQNCNSTPFTAAGKDSPKQADYPAYMAPDGENFRGINAVRVLEVPRKYDLDAVIAAGYDTYLTSFEILIPALVRAFEKNIPYTDDRYAYWIGPMSVLKNWDYRSGEKSVATTLAVKWGEKMSSAMYRAEVPGKPDADQVEKARYFAANGTADELLKPFTEVLDELNQKWGKWQMPWGEINRFQRASAAIDQNYRDDLPSLPVGFTSSAWGMLPSYTSRYFAGIKKRYGVNGNSFICAVEFGDRIRAKSLLAGGQSGDPASRHFFDQGEMYTQGKFKDVLFYREDVEKHAERTYKPGK</sequence>
<evidence type="ECO:0000256" key="4">
    <source>
        <dbReference type="ARBA" id="ARBA00023145"/>
    </source>
</evidence>
<dbReference type="RefSeq" id="WP_189563186.1">
    <property type="nucleotide sequence ID" value="NZ_BMXF01000001.1"/>
</dbReference>
<evidence type="ECO:0000256" key="2">
    <source>
        <dbReference type="ARBA" id="ARBA00022729"/>
    </source>
</evidence>
<dbReference type="Gene3D" id="3.60.20.10">
    <property type="entry name" value="Glutamine Phosphoribosylpyrophosphate, subunit 1, domain 1"/>
    <property type="match status" value="1"/>
</dbReference>
<dbReference type="PANTHER" id="PTHR34218">
    <property type="entry name" value="PEPTIDASE S45 PENICILLIN AMIDASE"/>
    <property type="match status" value="1"/>
</dbReference>
<feature type="binding site" evidence="6">
    <location>
        <position position="275"/>
    </location>
    <ligand>
        <name>Ca(2+)</name>
        <dbReference type="ChEBI" id="CHEBI:29108"/>
    </ligand>
</feature>
<comment type="similarity">
    <text evidence="1">Belongs to the peptidase S45 family.</text>
</comment>
<keyword evidence="6" id="KW-0479">Metal-binding</keyword>
<reference evidence="8 9" key="1">
    <citation type="journal article" date="2014" name="Int. J. Syst. Evol. Microbiol.">
        <title>Complete genome sequence of Corynebacterium casei LMG S-19264T (=DSM 44701T), isolated from a smear-ripened cheese.</title>
        <authorList>
            <consortium name="US DOE Joint Genome Institute (JGI-PGF)"/>
            <person name="Walter F."/>
            <person name="Albersmeier A."/>
            <person name="Kalinowski J."/>
            <person name="Ruckert C."/>
        </authorList>
    </citation>
    <scope>NUCLEOTIDE SEQUENCE [LARGE SCALE GENOMIC DNA]</scope>
    <source>
        <strain evidence="8 9">KCTC 12866</strain>
    </source>
</reference>
<dbReference type="InterPro" id="IPR023343">
    <property type="entry name" value="Penicillin_amidase_dom1"/>
</dbReference>
<keyword evidence="2 7" id="KW-0732">Signal</keyword>
<evidence type="ECO:0000313" key="8">
    <source>
        <dbReference type="EMBL" id="GHB58128.1"/>
    </source>
</evidence>
<evidence type="ECO:0000313" key="9">
    <source>
        <dbReference type="Proteomes" id="UP000598271"/>
    </source>
</evidence>
<accession>A0A8J3D2C5</accession>
<dbReference type="GO" id="GO:0017000">
    <property type="term" value="P:antibiotic biosynthetic process"/>
    <property type="evidence" value="ECO:0007669"/>
    <property type="project" value="InterPro"/>
</dbReference>
<dbReference type="Gene3D" id="1.10.1400.10">
    <property type="match status" value="1"/>
</dbReference>
<dbReference type="Pfam" id="PF01804">
    <property type="entry name" value="Penicil_amidase"/>
    <property type="match status" value="1"/>
</dbReference>
<protein>
    <submittedName>
        <fullName evidence="8">Penicillin amidase</fullName>
    </submittedName>
</protein>
<dbReference type="PANTHER" id="PTHR34218:SF3">
    <property type="entry name" value="ACYL-HOMOSERINE LACTONE ACYLASE PVDQ"/>
    <property type="match status" value="1"/>
</dbReference>
<dbReference type="InterPro" id="IPR043147">
    <property type="entry name" value="Penicillin_amidase_A-knob"/>
</dbReference>
<dbReference type="GO" id="GO:0046872">
    <property type="term" value="F:metal ion binding"/>
    <property type="evidence" value="ECO:0007669"/>
    <property type="project" value="UniProtKB-KW"/>
</dbReference>
<organism evidence="8 9">
    <name type="scientific">Persicitalea jodogahamensis</name>
    <dbReference type="NCBI Taxonomy" id="402147"/>
    <lineage>
        <taxon>Bacteria</taxon>
        <taxon>Pseudomonadati</taxon>
        <taxon>Bacteroidota</taxon>
        <taxon>Cytophagia</taxon>
        <taxon>Cytophagales</taxon>
        <taxon>Spirosomataceae</taxon>
        <taxon>Persicitalea</taxon>
    </lineage>
</organism>
<comment type="caution">
    <text evidence="8">The sequence shown here is derived from an EMBL/GenBank/DDBJ whole genome shotgun (WGS) entry which is preliminary data.</text>
</comment>
<evidence type="ECO:0000256" key="3">
    <source>
        <dbReference type="ARBA" id="ARBA00022801"/>
    </source>
</evidence>
<keyword evidence="6" id="KW-0106">Calcium</keyword>
<dbReference type="InterPro" id="IPR043146">
    <property type="entry name" value="Penicillin_amidase_N_B-knob"/>
</dbReference>
<dbReference type="AlphaFoldDB" id="A0A8J3D2C5"/>
<feature type="chain" id="PRO_5035265455" evidence="7">
    <location>
        <begin position="24"/>
        <end position="737"/>
    </location>
</feature>
<dbReference type="InterPro" id="IPR002692">
    <property type="entry name" value="S45"/>
</dbReference>
<dbReference type="InterPro" id="IPR014395">
    <property type="entry name" value="Pen/GL7ACA/AHL_acylase"/>
</dbReference>
<evidence type="ECO:0000256" key="7">
    <source>
        <dbReference type="SAM" id="SignalP"/>
    </source>
</evidence>
<keyword evidence="9" id="KW-1185">Reference proteome</keyword>
<gene>
    <name evidence="8" type="ORF">GCM10007390_09500</name>
</gene>
<comment type="cofactor">
    <cofactor evidence="6">
        <name>Ca(2+)</name>
        <dbReference type="ChEBI" id="CHEBI:29108"/>
    </cofactor>
    <text evidence="6">Binds 1 Ca(2+) ion per dimer.</text>
</comment>
<dbReference type="GO" id="GO:0016811">
    <property type="term" value="F:hydrolase activity, acting on carbon-nitrogen (but not peptide) bonds, in linear amides"/>
    <property type="evidence" value="ECO:0007669"/>
    <property type="project" value="InterPro"/>
</dbReference>
<keyword evidence="4" id="KW-0865">Zymogen</keyword>
<evidence type="ECO:0000256" key="5">
    <source>
        <dbReference type="PIRSR" id="PIRSR001227-1"/>
    </source>
</evidence>
<keyword evidence="3" id="KW-0378">Hydrolase</keyword>
<dbReference type="EMBL" id="BMXF01000001">
    <property type="protein sequence ID" value="GHB58128.1"/>
    <property type="molecule type" value="Genomic_DNA"/>
</dbReference>
<feature type="active site" description="Nucleophile" evidence="5">
    <location>
        <position position="205"/>
    </location>
</feature>
<evidence type="ECO:0000256" key="1">
    <source>
        <dbReference type="ARBA" id="ARBA00006586"/>
    </source>
</evidence>
<dbReference type="Gene3D" id="2.30.120.10">
    <property type="match status" value="1"/>
</dbReference>
<dbReference type="SUPFAM" id="SSF56235">
    <property type="entry name" value="N-terminal nucleophile aminohydrolases (Ntn hydrolases)"/>
    <property type="match status" value="1"/>
</dbReference>
<feature type="signal peptide" evidence="7">
    <location>
        <begin position="1"/>
        <end position="23"/>
    </location>
</feature>
<dbReference type="Proteomes" id="UP000598271">
    <property type="component" value="Unassembled WGS sequence"/>
</dbReference>
<evidence type="ECO:0000256" key="6">
    <source>
        <dbReference type="PIRSR" id="PIRSR001227-2"/>
    </source>
</evidence>